<dbReference type="Proteomes" id="UP001501496">
    <property type="component" value="Unassembled WGS sequence"/>
</dbReference>
<accession>A0ABP8BYR5</accession>
<dbReference type="Gene3D" id="3.40.50.2300">
    <property type="match status" value="1"/>
</dbReference>
<protein>
    <recommendedName>
        <fullName evidence="2">Response regulatory domain-containing protein</fullName>
    </recommendedName>
</protein>
<sequence length="150" mass="17550">MKVTIMLVGDDKTNLFVLRDTIEKSRAQTSIKSFVNNKTALNFLKQINNANNFQSVKVPNIILLDKNTTEKHELTFLKAFNKLKNLENKCISIYMLCDYKLVQGMEKEEFCFKHITKPLSSKHIDKIITNYKPFLVQYDYMESDINMDIN</sequence>
<proteinExistence type="predicted"/>
<dbReference type="InterPro" id="IPR001789">
    <property type="entry name" value="Sig_transdc_resp-reg_receiver"/>
</dbReference>
<feature type="modified residue" description="4-aspartylphosphate" evidence="1">
    <location>
        <position position="65"/>
    </location>
</feature>
<keyword evidence="4" id="KW-1185">Reference proteome</keyword>
<dbReference type="PROSITE" id="PS50110">
    <property type="entry name" value="RESPONSE_REGULATORY"/>
    <property type="match status" value="1"/>
</dbReference>
<dbReference type="EMBL" id="BAABCA010000001">
    <property type="protein sequence ID" value="GAA4230493.1"/>
    <property type="molecule type" value="Genomic_DNA"/>
</dbReference>
<evidence type="ECO:0000313" key="3">
    <source>
        <dbReference type="EMBL" id="GAA4230493.1"/>
    </source>
</evidence>
<name>A0ABP8BYR5_9FLAO</name>
<evidence type="ECO:0000313" key="4">
    <source>
        <dbReference type="Proteomes" id="UP001501496"/>
    </source>
</evidence>
<keyword evidence="1" id="KW-0597">Phosphoprotein</keyword>
<comment type="caution">
    <text evidence="3">The sequence shown here is derived from an EMBL/GenBank/DDBJ whole genome shotgun (WGS) entry which is preliminary data.</text>
</comment>
<gene>
    <name evidence="3" type="ORF">GCM10022291_00800</name>
</gene>
<reference evidence="4" key="1">
    <citation type="journal article" date="2019" name="Int. J. Syst. Evol. Microbiol.">
        <title>The Global Catalogue of Microorganisms (GCM) 10K type strain sequencing project: providing services to taxonomists for standard genome sequencing and annotation.</title>
        <authorList>
            <consortium name="The Broad Institute Genomics Platform"/>
            <consortium name="The Broad Institute Genome Sequencing Center for Infectious Disease"/>
            <person name="Wu L."/>
            <person name="Ma J."/>
        </authorList>
    </citation>
    <scope>NUCLEOTIDE SEQUENCE [LARGE SCALE GENOMIC DNA]</scope>
    <source>
        <strain evidence="4">JCM 17630</strain>
    </source>
</reference>
<organism evidence="3 4">
    <name type="scientific">Postechiella marina</name>
    <dbReference type="NCBI Taxonomy" id="943941"/>
    <lineage>
        <taxon>Bacteria</taxon>
        <taxon>Pseudomonadati</taxon>
        <taxon>Bacteroidota</taxon>
        <taxon>Flavobacteriia</taxon>
        <taxon>Flavobacteriales</taxon>
        <taxon>Flavobacteriaceae</taxon>
        <taxon>Postechiella</taxon>
    </lineage>
</organism>
<evidence type="ECO:0000259" key="2">
    <source>
        <dbReference type="PROSITE" id="PS50110"/>
    </source>
</evidence>
<dbReference type="SUPFAM" id="SSF52172">
    <property type="entry name" value="CheY-like"/>
    <property type="match status" value="1"/>
</dbReference>
<dbReference type="RefSeq" id="WP_344785824.1">
    <property type="nucleotide sequence ID" value="NZ_BAABCA010000001.1"/>
</dbReference>
<evidence type="ECO:0000256" key="1">
    <source>
        <dbReference type="PROSITE-ProRule" id="PRU00169"/>
    </source>
</evidence>
<feature type="domain" description="Response regulatory" evidence="2">
    <location>
        <begin position="4"/>
        <end position="132"/>
    </location>
</feature>
<dbReference type="InterPro" id="IPR011006">
    <property type="entry name" value="CheY-like_superfamily"/>
</dbReference>